<organism evidence="1 2">
    <name type="scientific">Crenobacter oryzisoli</name>
    <dbReference type="NCBI Taxonomy" id="3056844"/>
    <lineage>
        <taxon>Bacteria</taxon>
        <taxon>Pseudomonadati</taxon>
        <taxon>Pseudomonadota</taxon>
        <taxon>Betaproteobacteria</taxon>
        <taxon>Neisseriales</taxon>
        <taxon>Neisseriaceae</taxon>
        <taxon>Crenobacter</taxon>
    </lineage>
</organism>
<dbReference type="EMBL" id="JAUEDK010000017">
    <property type="protein sequence ID" value="MDN0075430.1"/>
    <property type="molecule type" value="Genomic_DNA"/>
</dbReference>
<gene>
    <name evidence="1" type="ORF">QU481_11060</name>
</gene>
<name>A0ABT7XNV5_9NEIS</name>
<evidence type="ECO:0000313" key="2">
    <source>
        <dbReference type="Proteomes" id="UP001168540"/>
    </source>
</evidence>
<evidence type="ECO:0000313" key="1">
    <source>
        <dbReference type="EMBL" id="MDN0075430.1"/>
    </source>
</evidence>
<sequence length="84" mass="9392">MMTFLGARLDRSALVLINCRLDGYPAFFHVEPEAIGRFLTVDLQSDSHAALLVEEQWARFAPIFEKLINKHGNDFVATAAMLGL</sequence>
<protein>
    <submittedName>
        <fullName evidence="1">Uncharacterized protein</fullName>
    </submittedName>
</protein>
<comment type="caution">
    <text evidence="1">The sequence shown here is derived from an EMBL/GenBank/DDBJ whole genome shotgun (WGS) entry which is preliminary data.</text>
</comment>
<accession>A0ABT7XNV5</accession>
<dbReference type="Proteomes" id="UP001168540">
    <property type="component" value="Unassembled WGS sequence"/>
</dbReference>
<proteinExistence type="predicted"/>
<dbReference type="RefSeq" id="WP_289830040.1">
    <property type="nucleotide sequence ID" value="NZ_JAUEDK010000017.1"/>
</dbReference>
<keyword evidence="2" id="KW-1185">Reference proteome</keyword>
<reference evidence="1" key="1">
    <citation type="submission" date="2023-06" db="EMBL/GenBank/DDBJ databases">
        <authorList>
            <person name="Zhang S."/>
        </authorList>
    </citation>
    <scope>NUCLEOTIDE SEQUENCE</scope>
    <source>
        <strain evidence="1">SG2303</strain>
    </source>
</reference>